<keyword evidence="2" id="KW-1185">Reference proteome</keyword>
<accession>A0A6A5UJA8</accession>
<sequence>MGFVSHPESCVNSLPCLFGSGYTVEGQKTSVEAHGGLQIEVIPKYQDHLRRWFQDTDGHVKTLDLNDVDIDWSQNLNEHDTPASIGLRVGQSVRSYAEPALQRKPLNVEGVAGQRDAVTPQAKYWTSNINASFSLSDPLLVPEFSMWNTKAHAATPATATVTTEAWETTLFSGKKKKAKAKNQWSLGSNEGVYLLNLEIHSSCDTLPEQEPAAEEVLEVQTRDPKAMGLAIDGKIVQDIY</sequence>
<organism evidence="1 2">
    <name type="scientific">Bimuria novae-zelandiae CBS 107.79</name>
    <dbReference type="NCBI Taxonomy" id="1447943"/>
    <lineage>
        <taxon>Eukaryota</taxon>
        <taxon>Fungi</taxon>
        <taxon>Dikarya</taxon>
        <taxon>Ascomycota</taxon>
        <taxon>Pezizomycotina</taxon>
        <taxon>Dothideomycetes</taxon>
        <taxon>Pleosporomycetidae</taxon>
        <taxon>Pleosporales</taxon>
        <taxon>Massarineae</taxon>
        <taxon>Didymosphaeriaceae</taxon>
        <taxon>Bimuria</taxon>
    </lineage>
</organism>
<protein>
    <submittedName>
        <fullName evidence="1">Uncharacterized protein</fullName>
    </submittedName>
</protein>
<dbReference type="OrthoDB" id="428577at2759"/>
<name>A0A6A5UJA8_9PLEO</name>
<dbReference type="EMBL" id="ML976773">
    <property type="protein sequence ID" value="KAF1964945.1"/>
    <property type="molecule type" value="Genomic_DNA"/>
</dbReference>
<dbReference type="AlphaFoldDB" id="A0A6A5UJA8"/>
<proteinExistence type="predicted"/>
<dbReference type="Proteomes" id="UP000800036">
    <property type="component" value="Unassembled WGS sequence"/>
</dbReference>
<gene>
    <name evidence="1" type="ORF">BU23DRAFT_39223</name>
</gene>
<reference evidence="1" key="1">
    <citation type="journal article" date="2020" name="Stud. Mycol.">
        <title>101 Dothideomycetes genomes: a test case for predicting lifestyles and emergence of pathogens.</title>
        <authorList>
            <person name="Haridas S."/>
            <person name="Albert R."/>
            <person name="Binder M."/>
            <person name="Bloem J."/>
            <person name="Labutti K."/>
            <person name="Salamov A."/>
            <person name="Andreopoulos B."/>
            <person name="Baker S."/>
            <person name="Barry K."/>
            <person name="Bills G."/>
            <person name="Bluhm B."/>
            <person name="Cannon C."/>
            <person name="Castanera R."/>
            <person name="Culley D."/>
            <person name="Daum C."/>
            <person name="Ezra D."/>
            <person name="Gonzalez J."/>
            <person name="Henrissat B."/>
            <person name="Kuo A."/>
            <person name="Liang C."/>
            <person name="Lipzen A."/>
            <person name="Lutzoni F."/>
            <person name="Magnuson J."/>
            <person name="Mondo S."/>
            <person name="Nolan M."/>
            <person name="Ohm R."/>
            <person name="Pangilinan J."/>
            <person name="Park H.-J."/>
            <person name="Ramirez L."/>
            <person name="Alfaro M."/>
            <person name="Sun H."/>
            <person name="Tritt A."/>
            <person name="Yoshinaga Y."/>
            <person name="Zwiers L.-H."/>
            <person name="Turgeon B."/>
            <person name="Goodwin S."/>
            <person name="Spatafora J."/>
            <person name="Crous P."/>
            <person name="Grigoriev I."/>
        </authorList>
    </citation>
    <scope>NUCLEOTIDE SEQUENCE</scope>
    <source>
        <strain evidence="1">CBS 107.79</strain>
    </source>
</reference>
<evidence type="ECO:0000313" key="2">
    <source>
        <dbReference type="Proteomes" id="UP000800036"/>
    </source>
</evidence>
<evidence type="ECO:0000313" key="1">
    <source>
        <dbReference type="EMBL" id="KAF1964945.1"/>
    </source>
</evidence>